<feature type="domain" description="Sulfatase N-terminal" evidence="13">
    <location>
        <begin position="228"/>
        <end position="521"/>
    </location>
</feature>
<comment type="pathway">
    <text evidence="2">Cell wall biogenesis; lipoteichoic acid biosynthesis.</text>
</comment>
<feature type="binding site" evidence="11">
    <location>
        <position position="277"/>
    </location>
    <ligand>
        <name>Mn(2+)</name>
        <dbReference type="ChEBI" id="CHEBI:29035"/>
    </ligand>
</feature>
<feature type="binding site" evidence="11">
    <location>
        <position position="455"/>
    </location>
    <ligand>
        <name>Mn(2+)</name>
        <dbReference type="ChEBI" id="CHEBI:29035"/>
    </ligand>
</feature>
<evidence type="ECO:0000256" key="5">
    <source>
        <dbReference type="ARBA" id="ARBA00022692"/>
    </source>
</evidence>
<dbReference type="Gene3D" id="3.40.720.10">
    <property type="entry name" value="Alkaline Phosphatase, subunit A"/>
    <property type="match status" value="1"/>
</dbReference>
<evidence type="ECO:0000256" key="4">
    <source>
        <dbReference type="ARBA" id="ARBA00022475"/>
    </source>
</evidence>
<keyword evidence="5 12" id="KW-0812">Transmembrane</keyword>
<gene>
    <name evidence="14" type="ORF">J7W16_21535</name>
</gene>
<dbReference type="InterPro" id="IPR050448">
    <property type="entry name" value="OpgB/LTA_synthase_biosynth"/>
</dbReference>
<comment type="caution">
    <text evidence="14">The sequence shown here is derived from an EMBL/GenBank/DDBJ whole genome shotgun (WGS) entry which is preliminary data.</text>
</comment>
<keyword evidence="7 8" id="KW-0472">Membrane</keyword>
<evidence type="ECO:0000256" key="1">
    <source>
        <dbReference type="ARBA" id="ARBA00004651"/>
    </source>
</evidence>
<feature type="active site" evidence="9">
    <location>
        <position position="277"/>
    </location>
</feature>
<dbReference type="EMBL" id="JAGKSQ010000021">
    <property type="protein sequence ID" value="MBP3953648.1"/>
    <property type="molecule type" value="Genomic_DNA"/>
</dbReference>
<sequence length="610" mass="70270">MVRSFFFMITLLSLLIKSTIMNVSLFNEWNVLTLLYDACTYTVILLLVSLLFKRLKRCMYLILNFILTTSILATIMYYDYYQSILTFASILQINQLIAVTDSIYELFSWTYMFFYIDVLFFSLFFYFTRQKTSTQLIEKNILPTKMWLLTMCISSSLFNIFLNESIVNEYERAKSLGIFQYQVVTFCYDNYVSVVGHPAFDPAVLKNLGIEGIEEESKDFFGVAKGMNVIVVQLEAFQQFPLGLIVDGQEVTPHLNEFLAESLSFDHFYQQIGKGNTSDAEFIANTSIYPVGDRPISELISSKEVPSLPRLLNDLDYTTTTFHTNDVAFWSRDDLYPALGFDQYYDKSFFKDEDFIQFGSSDEILFRKSVEELADIHAKGDLFYAHLVAMSSHHPFTLPREKYKHIIKLPPRFDGTMVGKYLEATSYTDYAFGQLLNTLKDKGLYDSTLIALYGDHYGLNPETKQDTQLMKELLGREYHSLIDKYKVPFILHVPSLPASGVYQNTGGQIDIMPTLLNLLGIDVNVQSMPLFGRDLFNSSSNLVGSRYYTPTGTYYNEDYLYMPGKSFEDGTFIDLDTHEVQPAMSFSNVEYQRLLKLLDASDSYFYSLER</sequence>
<evidence type="ECO:0000256" key="6">
    <source>
        <dbReference type="ARBA" id="ARBA00022989"/>
    </source>
</evidence>
<name>A0A940WXN5_9BACI</name>
<evidence type="ECO:0000256" key="8">
    <source>
        <dbReference type="PIRNR" id="PIRNR005091"/>
    </source>
</evidence>
<dbReference type="CDD" id="cd16015">
    <property type="entry name" value="LTA_synthase"/>
    <property type="match status" value="1"/>
</dbReference>
<feature type="binding site" evidence="11">
    <location>
        <position position="235"/>
    </location>
    <ligand>
        <name>Mn(2+)</name>
        <dbReference type="ChEBI" id="CHEBI:29035"/>
    </ligand>
</feature>
<dbReference type="InterPro" id="IPR017850">
    <property type="entry name" value="Alkaline_phosphatase_core_sf"/>
</dbReference>
<accession>A0A940WXN5</accession>
<feature type="binding site" evidence="11">
    <location>
        <position position="456"/>
    </location>
    <ligand>
        <name>Mn(2+)</name>
        <dbReference type="ChEBI" id="CHEBI:29035"/>
    </ligand>
</feature>
<dbReference type="PANTHER" id="PTHR47371">
    <property type="entry name" value="LIPOTEICHOIC ACID SYNTHASE"/>
    <property type="match status" value="1"/>
</dbReference>
<dbReference type="GO" id="GO:0005886">
    <property type="term" value="C:plasma membrane"/>
    <property type="evidence" value="ECO:0007669"/>
    <property type="project" value="UniProtKB-SubCell"/>
</dbReference>
<dbReference type="PIRSF" id="PIRSF005091">
    <property type="entry name" value="Mmb_sulf_HI1246"/>
    <property type="match status" value="1"/>
</dbReference>
<organism evidence="14 15">
    <name type="scientific">Halalkalibacter suaedae</name>
    <dbReference type="NCBI Taxonomy" id="2822140"/>
    <lineage>
        <taxon>Bacteria</taxon>
        <taxon>Bacillati</taxon>
        <taxon>Bacillota</taxon>
        <taxon>Bacilli</taxon>
        <taxon>Bacillales</taxon>
        <taxon>Bacillaceae</taxon>
        <taxon>Halalkalibacter</taxon>
    </lineage>
</organism>
<evidence type="ECO:0000256" key="7">
    <source>
        <dbReference type="ARBA" id="ARBA00023136"/>
    </source>
</evidence>
<protein>
    <submittedName>
        <fullName evidence="14">LTA synthase family protein</fullName>
    </submittedName>
</protein>
<keyword evidence="4 8" id="KW-1003">Cell membrane</keyword>
<feature type="binding site" evidence="10">
    <location>
        <position position="393"/>
    </location>
    <ligand>
        <name>substrate</name>
    </ligand>
</feature>
<dbReference type="SUPFAM" id="SSF53649">
    <property type="entry name" value="Alkaline phosphatase-like"/>
    <property type="match status" value="1"/>
</dbReference>
<evidence type="ECO:0000313" key="15">
    <source>
        <dbReference type="Proteomes" id="UP000678228"/>
    </source>
</evidence>
<keyword evidence="10" id="KW-0464">Manganese</keyword>
<dbReference type="RefSeq" id="WP_210599502.1">
    <property type="nucleotide sequence ID" value="NZ_JAGKSQ010000021.1"/>
</dbReference>
<dbReference type="InterPro" id="IPR000917">
    <property type="entry name" value="Sulfatase_N"/>
</dbReference>
<evidence type="ECO:0000256" key="11">
    <source>
        <dbReference type="PIRSR" id="PIRSR005091-3"/>
    </source>
</evidence>
<dbReference type="Pfam" id="PF00884">
    <property type="entry name" value="Sulfatase"/>
    <property type="match status" value="1"/>
</dbReference>
<feature type="transmembrane region" description="Helical" evidence="12">
    <location>
        <begin position="59"/>
        <end position="78"/>
    </location>
</feature>
<evidence type="ECO:0000313" key="14">
    <source>
        <dbReference type="EMBL" id="MBP3953648.1"/>
    </source>
</evidence>
<comment type="similarity">
    <text evidence="3 8">Belongs to the LTA synthase family.</text>
</comment>
<keyword evidence="6 12" id="KW-1133">Transmembrane helix</keyword>
<keyword evidence="15" id="KW-1185">Reference proteome</keyword>
<dbReference type="Gene3D" id="3.30.1120.170">
    <property type="match status" value="1"/>
</dbReference>
<evidence type="ECO:0000256" key="12">
    <source>
        <dbReference type="SAM" id="Phobius"/>
    </source>
</evidence>
<dbReference type="GO" id="GO:0046872">
    <property type="term" value="F:metal ion binding"/>
    <property type="evidence" value="ECO:0007669"/>
    <property type="project" value="UniProtKB-KW"/>
</dbReference>
<proteinExistence type="inferred from homology"/>
<dbReference type="AlphaFoldDB" id="A0A940WXN5"/>
<feature type="transmembrane region" description="Helical" evidence="12">
    <location>
        <begin position="31"/>
        <end position="52"/>
    </location>
</feature>
<feature type="transmembrane region" description="Helical" evidence="12">
    <location>
        <begin position="146"/>
        <end position="162"/>
    </location>
</feature>
<evidence type="ECO:0000256" key="3">
    <source>
        <dbReference type="ARBA" id="ARBA00009983"/>
    </source>
</evidence>
<evidence type="ECO:0000256" key="2">
    <source>
        <dbReference type="ARBA" id="ARBA00004936"/>
    </source>
</evidence>
<evidence type="ECO:0000256" key="10">
    <source>
        <dbReference type="PIRSR" id="PIRSR005091-2"/>
    </source>
</evidence>
<feature type="transmembrane region" description="Helical" evidence="12">
    <location>
        <begin position="106"/>
        <end position="126"/>
    </location>
</feature>
<dbReference type="Proteomes" id="UP000678228">
    <property type="component" value="Unassembled WGS sequence"/>
</dbReference>
<dbReference type="InterPro" id="IPR012160">
    <property type="entry name" value="LtaS-like"/>
</dbReference>
<keyword evidence="10" id="KW-0479">Metal-binding</keyword>
<dbReference type="PANTHER" id="PTHR47371:SF3">
    <property type="entry name" value="PHOSPHOGLYCEROL TRANSFERASE I"/>
    <property type="match status" value="1"/>
</dbReference>
<evidence type="ECO:0000256" key="9">
    <source>
        <dbReference type="PIRSR" id="PIRSR005091-1"/>
    </source>
</evidence>
<reference evidence="14" key="1">
    <citation type="submission" date="2021-03" db="EMBL/GenBank/DDBJ databases">
        <title>Bacillus suaedae sp. nov., isolated from Suaeda aralocaspica.</title>
        <authorList>
            <person name="Lei R.F.R."/>
        </authorList>
    </citation>
    <scope>NUCLEOTIDE SEQUENCE</scope>
    <source>
        <strain evidence="14">YZJH907-2</strain>
    </source>
</reference>
<evidence type="ECO:0000259" key="13">
    <source>
        <dbReference type="Pfam" id="PF00884"/>
    </source>
</evidence>
<comment type="subcellular location">
    <subcellularLocation>
        <location evidence="1">Cell membrane</location>
        <topology evidence="1">Multi-pass membrane protein</topology>
    </subcellularLocation>
</comment>